<feature type="region of interest" description="Disordered" evidence="1">
    <location>
        <begin position="1"/>
        <end position="64"/>
    </location>
</feature>
<dbReference type="AlphaFoldDB" id="A0A9K3D4J3"/>
<feature type="non-terminal residue" evidence="2">
    <location>
        <position position="1"/>
    </location>
</feature>
<dbReference type="Proteomes" id="UP000265618">
    <property type="component" value="Unassembled WGS sequence"/>
</dbReference>
<dbReference type="EMBL" id="BDIP01004121">
    <property type="protein sequence ID" value="GIQ88502.1"/>
    <property type="molecule type" value="Genomic_DNA"/>
</dbReference>
<feature type="compositionally biased region" description="Basic residues" evidence="1">
    <location>
        <begin position="1"/>
        <end position="13"/>
    </location>
</feature>
<evidence type="ECO:0000313" key="3">
    <source>
        <dbReference type="Proteomes" id="UP000265618"/>
    </source>
</evidence>
<feature type="compositionally biased region" description="Basic and acidic residues" evidence="1">
    <location>
        <begin position="21"/>
        <end position="31"/>
    </location>
</feature>
<protein>
    <submittedName>
        <fullName evidence="2">Uncharacterized protein</fullName>
    </submittedName>
</protein>
<sequence length="97" mass="10605">MARKGARKGRSNRGRGTGSGTRDRGTARDRGASGTRGRQSRVAPKVVPRMSQVVSQHTEQERQVGETIRARLNERQDLIAGGEPVNLEEVLTALKEL</sequence>
<evidence type="ECO:0000313" key="2">
    <source>
        <dbReference type="EMBL" id="GIQ88502.1"/>
    </source>
</evidence>
<comment type="caution">
    <text evidence="2">The sequence shown here is derived from an EMBL/GenBank/DDBJ whole genome shotgun (WGS) entry which is preliminary data.</text>
</comment>
<name>A0A9K3D4J3_9EUKA</name>
<evidence type="ECO:0000256" key="1">
    <source>
        <dbReference type="SAM" id="MobiDB-lite"/>
    </source>
</evidence>
<keyword evidence="3" id="KW-1185">Reference proteome</keyword>
<reference evidence="2 3" key="1">
    <citation type="journal article" date="2018" name="PLoS ONE">
        <title>The draft genome of Kipferlia bialata reveals reductive genome evolution in fornicate parasites.</title>
        <authorList>
            <person name="Tanifuji G."/>
            <person name="Takabayashi S."/>
            <person name="Kume K."/>
            <person name="Takagi M."/>
            <person name="Nakayama T."/>
            <person name="Kamikawa R."/>
            <person name="Inagaki Y."/>
            <person name="Hashimoto T."/>
        </authorList>
    </citation>
    <scope>NUCLEOTIDE SEQUENCE [LARGE SCALE GENOMIC DNA]</scope>
    <source>
        <strain evidence="2">NY0173</strain>
    </source>
</reference>
<organism evidence="2 3">
    <name type="scientific">Kipferlia bialata</name>
    <dbReference type="NCBI Taxonomy" id="797122"/>
    <lineage>
        <taxon>Eukaryota</taxon>
        <taxon>Metamonada</taxon>
        <taxon>Carpediemonas-like organisms</taxon>
        <taxon>Kipferlia</taxon>
    </lineage>
</organism>
<proteinExistence type="predicted"/>
<accession>A0A9K3D4J3</accession>
<gene>
    <name evidence="2" type="ORF">KIPB_010761</name>
</gene>